<dbReference type="InterPro" id="IPR021122">
    <property type="entry name" value="RNA_ligase_dom_REL/Rnl2"/>
</dbReference>
<dbReference type="EC" id="6.5.1.3" evidence="1"/>
<dbReference type="Pfam" id="PF18043">
    <property type="entry name" value="T4_Rnl2_C"/>
    <property type="match status" value="1"/>
</dbReference>
<dbReference type="InterPro" id="IPR041948">
    <property type="entry name" value="Rnl1/2_C_sf"/>
</dbReference>
<dbReference type="EMBL" id="KY971610">
    <property type="protein sequence ID" value="ASD52094.1"/>
    <property type="molecule type" value="Genomic_DNA"/>
</dbReference>
<accession>A0A2U7NJK2</accession>
<feature type="domain" description="RNA ligase" evidence="6">
    <location>
        <begin position="42"/>
        <end position="227"/>
    </location>
</feature>
<evidence type="ECO:0000259" key="7">
    <source>
        <dbReference type="Pfam" id="PF18043"/>
    </source>
</evidence>
<evidence type="ECO:0000256" key="2">
    <source>
        <dbReference type="ARBA" id="ARBA00022598"/>
    </source>
</evidence>
<reference evidence="8 9" key="1">
    <citation type="submission" date="2017-04" db="EMBL/GenBank/DDBJ databases">
        <title>Isolation of lytic bacteriophages infecting Pseudomonas strains for biocontrol of fish and shrimp spoilage during chilled storage.</title>
        <authorList>
            <person name="Yang Z."/>
            <person name="Tao X."/>
            <person name="Gao L."/>
            <person name="Rao S."/>
        </authorList>
    </citation>
    <scope>NUCLEOTIDE SEQUENCE [LARGE SCALE GENOMIC DNA]</scope>
</reference>
<dbReference type="Gene3D" id="3.30.1490.70">
    <property type="match status" value="1"/>
</dbReference>
<dbReference type="InterPro" id="IPR012647">
    <property type="entry name" value="RNA_lig_RNL2"/>
</dbReference>
<feature type="domain" description="RNA ligase 2 C-terminal" evidence="7">
    <location>
        <begin position="256"/>
        <end position="310"/>
    </location>
</feature>
<dbReference type="GO" id="GO:0003972">
    <property type="term" value="F:RNA ligase (ATP) activity"/>
    <property type="evidence" value="ECO:0007669"/>
    <property type="project" value="UniProtKB-EC"/>
</dbReference>
<keyword evidence="4" id="KW-0067">ATP-binding</keyword>
<dbReference type="Proteomes" id="UP000247773">
    <property type="component" value="Genome"/>
</dbReference>
<dbReference type="Pfam" id="PF09414">
    <property type="entry name" value="RNA_ligase"/>
    <property type="match status" value="1"/>
</dbReference>
<keyword evidence="9" id="KW-1185">Reference proteome</keyword>
<dbReference type="GO" id="GO:0005524">
    <property type="term" value="F:ATP binding"/>
    <property type="evidence" value="ECO:0007669"/>
    <property type="project" value="UniProtKB-KW"/>
</dbReference>
<keyword evidence="2 8" id="KW-0436">Ligase</keyword>
<evidence type="ECO:0000313" key="9">
    <source>
        <dbReference type="Proteomes" id="UP000247773"/>
    </source>
</evidence>
<evidence type="ECO:0000259" key="6">
    <source>
        <dbReference type="Pfam" id="PF09414"/>
    </source>
</evidence>
<evidence type="ECO:0000256" key="3">
    <source>
        <dbReference type="ARBA" id="ARBA00022741"/>
    </source>
</evidence>
<dbReference type="Gene3D" id="3.30.470.30">
    <property type="entry name" value="DNA ligase/mRNA capping enzyme"/>
    <property type="match status" value="1"/>
</dbReference>
<evidence type="ECO:0000256" key="5">
    <source>
        <dbReference type="ARBA" id="ARBA00034038"/>
    </source>
</evidence>
<dbReference type="InterPro" id="IPR040609">
    <property type="entry name" value="Rnl2_C"/>
</dbReference>
<sequence length="342" mass="39489">MKPIEETDMLNFTKYSSLENHYQCKVINQIFEEGHAEKDILYVAREKIHGTNFSVIFDGISYTYAKRTGIIEEGERFFDHMIIDIMYKERFNKILSTAQHLQIFGEFAGGSIQKNMEYGDKDFYVFDILVTDPHSGIKFYMTDHEMVNFCNKFGLKTAPLLGYGTFEELVNWPNNFNTLIPKYNSVCENMCISEANNVEWGKQPEVDVVDFISEGFVLKPVEPRFFIRGYGRIAIKSKNKFFSEKTSLPKVIVRKEMSEKDAKLLETLSTYCATPRILNVISKIGEITKADFSKVLKLYVEDIKEESTREGVVFTDADDVSLLIKGLYTVATTSLREYWLTM</sequence>
<dbReference type="SUPFAM" id="SSF56091">
    <property type="entry name" value="DNA ligase/mRNA capping enzyme, catalytic domain"/>
    <property type="match status" value="1"/>
</dbReference>
<evidence type="ECO:0000313" key="8">
    <source>
        <dbReference type="EMBL" id="ASD52094.1"/>
    </source>
</evidence>
<proteinExistence type="predicted"/>
<protein>
    <recommendedName>
        <fullName evidence="1">RNA ligase (ATP)</fullName>
        <ecNumber evidence="1">6.5.1.3</ecNumber>
    </recommendedName>
</protein>
<dbReference type="Gene3D" id="1.10.10.1810">
    <property type="entry name" value="RNA ligase"/>
    <property type="match status" value="1"/>
</dbReference>
<comment type="catalytic activity">
    <reaction evidence="5">
        <text>ATP + (ribonucleotide)n-3'-hydroxyl + 5'-phospho-(ribonucleotide)m = (ribonucleotide)n+m + AMP + diphosphate.</text>
        <dbReference type="EC" id="6.5.1.3"/>
    </reaction>
</comment>
<organism evidence="8 9">
    <name type="scientific">Pseudomonas phage PspYZU05</name>
    <dbReference type="NCBI Taxonomy" id="1983556"/>
    <lineage>
        <taxon>Viruses</taxon>
        <taxon>Duplodnaviria</taxon>
        <taxon>Heunggongvirae</taxon>
        <taxon>Uroviricota</taxon>
        <taxon>Caudoviricetes</taxon>
        <taxon>Pantevenvirales</taxon>
        <taxon>Straboviridae</taxon>
        <taxon>Jiangsuvirus</taxon>
        <taxon>Jiangsuvirus pspyzu05</taxon>
    </lineage>
</organism>
<evidence type="ECO:0000256" key="1">
    <source>
        <dbReference type="ARBA" id="ARBA00012724"/>
    </source>
</evidence>
<dbReference type="NCBIfam" id="TIGR02307">
    <property type="entry name" value="RNA_lig_RNL2"/>
    <property type="match status" value="1"/>
</dbReference>
<name>A0A2U7NJK2_9CAUD</name>
<gene>
    <name evidence="8" type="ORF">PspYZU05_142</name>
</gene>
<keyword evidence="3" id="KW-0547">Nucleotide-binding</keyword>
<evidence type="ECO:0000256" key="4">
    <source>
        <dbReference type="ARBA" id="ARBA00022840"/>
    </source>
</evidence>